<dbReference type="RefSeq" id="WP_268051433.1">
    <property type="nucleotide sequence ID" value="NZ_JAPQES010000007.1"/>
</dbReference>
<dbReference type="EMBL" id="JAPQES010000007">
    <property type="protein sequence ID" value="MCY6372442.1"/>
    <property type="molecule type" value="Genomic_DNA"/>
</dbReference>
<reference evidence="1" key="1">
    <citation type="submission" date="2022-12" db="EMBL/GenBank/DDBJ databases">
        <authorList>
            <person name="Wang J."/>
        </authorList>
    </citation>
    <scope>NUCLEOTIDE SEQUENCE</scope>
    <source>
        <strain evidence="1">HY-42-06</strain>
    </source>
</reference>
<sequence>MENVIEELTKKIIQFRDNRDWKQFHNPKDLAISLGIEAGELLECFQWKTNEEIKELLQSEKKIKVQEEIADVAMYLLFLCNETNINLEEAILDKIKKNEEKYPVSKSKGNAKKYNEL</sequence>
<dbReference type="Proteomes" id="UP001079657">
    <property type="component" value="Unassembled WGS sequence"/>
</dbReference>
<evidence type="ECO:0000313" key="1">
    <source>
        <dbReference type="EMBL" id="MCY6372442.1"/>
    </source>
</evidence>
<protein>
    <submittedName>
        <fullName evidence="1">Nucleotide pyrophosphohydrolase</fullName>
    </submittedName>
</protein>
<keyword evidence="2" id="KW-1185">Reference proteome</keyword>
<evidence type="ECO:0000313" key="2">
    <source>
        <dbReference type="Proteomes" id="UP001079657"/>
    </source>
</evidence>
<dbReference type="PIRSF" id="PIRSF029826">
    <property type="entry name" value="UCP029826_pph"/>
    <property type="match status" value="1"/>
</dbReference>
<organism evidence="1 2">
    <name type="scientific">Clostridium ganghwense</name>
    <dbReference type="NCBI Taxonomy" id="312089"/>
    <lineage>
        <taxon>Bacteria</taxon>
        <taxon>Bacillati</taxon>
        <taxon>Bacillota</taxon>
        <taxon>Clostridia</taxon>
        <taxon>Eubacteriales</taxon>
        <taxon>Clostridiaceae</taxon>
        <taxon>Clostridium</taxon>
    </lineage>
</organism>
<name>A0ABT4CTS3_9CLOT</name>
<dbReference type="PANTHER" id="PTHR46523">
    <property type="entry name" value="DCTP PYROPHOSPHATASE 1"/>
    <property type="match status" value="1"/>
</dbReference>
<comment type="caution">
    <text evidence="1">The sequence shown here is derived from an EMBL/GenBank/DDBJ whole genome shotgun (WGS) entry which is preliminary data.</text>
</comment>
<dbReference type="SUPFAM" id="SSF101386">
    <property type="entry name" value="all-alpha NTP pyrophosphatases"/>
    <property type="match status" value="1"/>
</dbReference>
<dbReference type="InterPro" id="IPR052555">
    <property type="entry name" value="dCTP_Pyrophosphatase"/>
</dbReference>
<dbReference type="CDD" id="cd11537">
    <property type="entry name" value="NTP-PPase_RS21-C6_like"/>
    <property type="match status" value="1"/>
</dbReference>
<dbReference type="PANTHER" id="PTHR46523:SF1">
    <property type="entry name" value="DCTP PYROPHOSPHATASE 1"/>
    <property type="match status" value="1"/>
</dbReference>
<dbReference type="InterPro" id="IPR025984">
    <property type="entry name" value="DCTPP"/>
</dbReference>
<dbReference type="Gene3D" id="1.10.287.1080">
    <property type="entry name" value="MazG-like"/>
    <property type="match status" value="1"/>
</dbReference>
<dbReference type="Pfam" id="PF12643">
    <property type="entry name" value="MazG-like"/>
    <property type="match status" value="1"/>
</dbReference>
<gene>
    <name evidence="1" type="ORF">OXH55_17580</name>
</gene>
<accession>A0ABT4CTS3</accession>
<proteinExistence type="predicted"/>